<dbReference type="PANTHER" id="PTHR46401:SF2">
    <property type="entry name" value="GLYCOSYLTRANSFERASE WBBK-RELATED"/>
    <property type="match status" value="1"/>
</dbReference>
<dbReference type="InterPro" id="IPR028098">
    <property type="entry name" value="Glyco_trans_4-like_N"/>
</dbReference>
<dbReference type="EMBL" id="CACRTF010000011">
    <property type="protein sequence ID" value="VYT14626.1"/>
    <property type="molecule type" value="Genomic_DNA"/>
</dbReference>
<dbReference type="GO" id="GO:0103011">
    <property type="term" value="F:mannosylfructose-phosphate synthase activity"/>
    <property type="evidence" value="ECO:0007669"/>
    <property type="project" value="UniProtKB-EC"/>
</dbReference>
<dbReference type="GO" id="GO:0009103">
    <property type="term" value="P:lipopolysaccharide biosynthetic process"/>
    <property type="evidence" value="ECO:0007669"/>
    <property type="project" value="TreeGrafter"/>
</dbReference>
<protein>
    <submittedName>
        <fullName evidence="4">Mannosylfructose-phosphate synthase</fullName>
        <ecNumber evidence="4">2.4.1.246</ecNumber>
    </submittedName>
</protein>
<dbReference type="AlphaFoldDB" id="A0A6N2UH22"/>
<dbReference type="CDD" id="cd03809">
    <property type="entry name" value="GT4_MtfB-like"/>
    <property type="match status" value="1"/>
</dbReference>
<dbReference type="Pfam" id="PF00534">
    <property type="entry name" value="Glycos_transf_1"/>
    <property type="match status" value="1"/>
</dbReference>
<organism evidence="4">
    <name type="scientific">Enterocloster bolteae</name>
    <dbReference type="NCBI Taxonomy" id="208479"/>
    <lineage>
        <taxon>Bacteria</taxon>
        <taxon>Bacillati</taxon>
        <taxon>Bacillota</taxon>
        <taxon>Clostridia</taxon>
        <taxon>Lachnospirales</taxon>
        <taxon>Lachnospiraceae</taxon>
        <taxon>Enterocloster</taxon>
    </lineage>
</organism>
<evidence type="ECO:0000313" key="4">
    <source>
        <dbReference type="EMBL" id="VYT14626.1"/>
    </source>
</evidence>
<dbReference type="PANTHER" id="PTHR46401">
    <property type="entry name" value="GLYCOSYLTRANSFERASE WBBK-RELATED"/>
    <property type="match status" value="1"/>
</dbReference>
<dbReference type="GeneID" id="23114582"/>
<dbReference type="Gene3D" id="3.40.50.2000">
    <property type="entry name" value="Glycogen Phosphorylase B"/>
    <property type="match status" value="2"/>
</dbReference>
<feature type="domain" description="Glycosyltransferase subfamily 4-like N-terminal" evidence="3">
    <location>
        <begin position="17"/>
        <end position="181"/>
    </location>
</feature>
<dbReference type="InterPro" id="IPR001296">
    <property type="entry name" value="Glyco_trans_1"/>
</dbReference>
<name>A0A6N2UH22_9FIRM</name>
<dbReference type="EC" id="2.4.1.246" evidence="4"/>
<dbReference type="RefSeq" id="WP_002576487.1">
    <property type="nucleotide sequence ID" value="NZ_BAABZS010000002.1"/>
</dbReference>
<sequence length="383" mass="44757">MRVAVDLSFIRPDHTNGGTESCIKNLMKGWINAGVIEQFLFFIHEDVEREYRVIFPECKFITYRCPGTHKLRTTWFQSMVIPHWLIKYQIDILYYPSYTTGYYLSISTPVVVNPHDIQFRFFPEYFSRWKRLYLNMGYKHSLKRADKIFAISDYVKSTLLQFYKKECENKIITVYDPIDFDKSMESIPDDIRLPFILSVSSVQKHKNMITLVKAFDRISDRVPHQLVIVGCKGNGMDSIREYLKSRHLDSRVLFTDYIEDSQLSWLYGHADLYVTTSLYEGFGMTPVEAMGRGIKTICSTATSLPEVTMKAANYYEPAEDDEILAETIETVLKGNGNPAPDPNLFREYYDKTYIAKRMFQIFEDTILMAKEKQKHDMVNCKGR</sequence>
<keyword evidence="4" id="KW-0328">Glycosyltransferase</keyword>
<evidence type="ECO:0000259" key="2">
    <source>
        <dbReference type="Pfam" id="PF00534"/>
    </source>
</evidence>
<evidence type="ECO:0000259" key="3">
    <source>
        <dbReference type="Pfam" id="PF13439"/>
    </source>
</evidence>
<dbReference type="Pfam" id="PF13439">
    <property type="entry name" value="Glyco_transf_4"/>
    <property type="match status" value="1"/>
</dbReference>
<keyword evidence="1 4" id="KW-0808">Transferase</keyword>
<gene>
    <name evidence="4" type="primary">mfpsA</name>
    <name evidence="4" type="ORF">CBLFYP116_02045</name>
</gene>
<proteinExistence type="predicted"/>
<accession>A0A6N2UH22</accession>
<reference evidence="4" key="1">
    <citation type="submission" date="2019-11" db="EMBL/GenBank/DDBJ databases">
        <authorList>
            <person name="Feng L."/>
        </authorList>
    </citation>
    <scope>NUCLEOTIDE SEQUENCE</scope>
    <source>
        <strain evidence="4">CbolteaeLFYP116</strain>
    </source>
</reference>
<dbReference type="SUPFAM" id="SSF53756">
    <property type="entry name" value="UDP-Glycosyltransferase/glycogen phosphorylase"/>
    <property type="match status" value="1"/>
</dbReference>
<feature type="domain" description="Glycosyl transferase family 1" evidence="2">
    <location>
        <begin position="192"/>
        <end position="335"/>
    </location>
</feature>
<evidence type="ECO:0000256" key="1">
    <source>
        <dbReference type="ARBA" id="ARBA00022679"/>
    </source>
</evidence>